<accession>A0A6J7LDS7</accession>
<dbReference type="InterPro" id="IPR046738">
    <property type="entry name" value="DUF6788"/>
</dbReference>
<gene>
    <name evidence="2" type="ORF">UFOPK3772_02586</name>
</gene>
<feature type="domain" description="DUF6788" evidence="1">
    <location>
        <begin position="13"/>
        <end position="83"/>
    </location>
</feature>
<dbReference type="Pfam" id="PF20586">
    <property type="entry name" value="DUF6788"/>
    <property type="match status" value="1"/>
</dbReference>
<dbReference type="EMBL" id="CAFBNE010000104">
    <property type="protein sequence ID" value="CAB4964933.1"/>
    <property type="molecule type" value="Genomic_DNA"/>
</dbReference>
<evidence type="ECO:0000313" key="2">
    <source>
        <dbReference type="EMBL" id="CAB4964933.1"/>
    </source>
</evidence>
<organism evidence="2">
    <name type="scientific">freshwater metagenome</name>
    <dbReference type="NCBI Taxonomy" id="449393"/>
    <lineage>
        <taxon>unclassified sequences</taxon>
        <taxon>metagenomes</taxon>
        <taxon>ecological metagenomes</taxon>
    </lineage>
</organism>
<reference evidence="2" key="1">
    <citation type="submission" date="2020-05" db="EMBL/GenBank/DDBJ databases">
        <authorList>
            <person name="Chiriac C."/>
            <person name="Salcher M."/>
            <person name="Ghai R."/>
            <person name="Kavagutti S V."/>
        </authorList>
    </citation>
    <scope>NUCLEOTIDE SEQUENCE</scope>
</reference>
<protein>
    <submittedName>
        <fullName evidence="2">Unannotated protein</fullName>
    </submittedName>
</protein>
<proteinExistence type="predicted"/>
<evidence type="ECO:0000259" key="1">
    <source>
        <dbReference type="Pfam" id="PF20586"/>
    </source>
</evidence>
<name>A0A6J7LDS7_9ZZZZ</name>
<sequence>MAGRPNARVPKAAIDRRRAVIAAAIAALGPPLPGSLVERRTTCGNKGCRCHADPPQLHGPYLTWTRKVDNKTVTRTLDTAQADAIRPLLDNARRLRELTSELESLTLQQLRDDPAQPDP</sequence>
<dbReference type="AlphaFoldDB" id="A0A6J7LDS7"/>